<feature type="domain" description="FAD/NAD(P)-binding" evidence="5">
    <location>
        <begin position="18"/>
        <end position="315"/>
    </location>
</feature>
<dbReference type="SUPFAM" id="SSF51905">
    <property type="entry name" value="FAD/NAD(P)-binding domain"/>
    <property type="match status" value="1"/>
</dbReference>
<evidence type="ECO:0000259" key="5">
    <source>
        <dbReference type="Pfam" id="PF07992"/>
    </source>
</evidence>
<dbReference type="InterPro" id="IPR023753">
    <property type="entry name" value="FAD/NAD-binding_dom"/>
</dbReference>
<dbReference type="AlphaFoldDB" id="A0AAU7DVF5"/>
<dbReference type="PRINTS" id="PR00368">
    <property type="entry name" value="FADPNR"/>
</dbReference>
<dbReference type="SUPFAM" id="SSF55424">
    <property type="entry name" value="FAD/NAD-linked reductases, dimerisation (C-terminal) domain"/>
    <property type="match status" value="1"/>
</dbReference>
<organism evidence="7">
    <name type="scientific">Jonesiaceae bacterium BS-20</name>
    <dbReference type="NCBI Taxonomy" id="3120821"/>
    <lineage>
        <taxon>Bacteria</taxon>
        <taxon>Bacillati</taxon>
        <taxon>Actinomycetota</taxon>
        <taxon>Actinomycetes</taxon>
        <taxon>Micrococcales</taxon>
        <taxon>Jonesiaceae</taxon>
    </lineage>
</organism>
<reference evidence="7" key="1">
    <citation type="submission" date="2024-02" db="EMBL/GenBank/DDBJ databases">
        <title>Tomenella chthoni gen. nov. sp. nov., a member of the family Jonesiaceae isolated from bat guano.</title>
        <authorList>
            <person name="Miller S.L."/>
            <person name="King J."/>
            <person name="Sankaranarayanan K."/>
            <person name="Lawson P.A."/>
        </authorList>
    </citation>
    <scope>NUCLEOTIDE SEQUENCE</scope>
    <source>
        <strain evidence="7">BS-20</strain>
    </source>
</reference>
<dbReference type="InterPro" id="IPR036188">
    <property type="entry name" value="FAD/NAD-bd_sf"/>
</dbReference>
<dbReference type="GO" id="GO:0016651">
    <property type="term" value="F:oxidoreductase activity, acting on NAD(P)H"/>
    <property type="evidence" value="ECO:0007669"/>
    <property type="project" value="TreeGrafter"/>
</dbReference>
<protein>
    <submittedName>
        <fullName evidence="7">FAD-dependent oxidoreductase</fullName>
    </submittedName>
</protein>
<dbReference type="InterPro" id="IPR016156">
    <property type="entry name" value="FAD/NAD-linked_Rdtase_dimer_sf"/>
</dbReference>
<evidence type="ECO:0000256" key="4">
    <source>
        <dbReference type="ARBA" id="ARBA00023002"/>
    </source>
</evidence>
<evidence type="ECO:0000313" key="7">
    <source>
        <dbReference type="EMBL" id="XBH21002.1"/>
    </source>
</evidence>
<dbReference type="PANTHER" id="PTHR43557">
    <property type="entry name" value="APOPTOSIS-INDUCING FACTOR 1"/>
    <property type="match status" value="1"/>
</dbReference>
<dbReference type="Gene3D" id="3.30.390.30">
    <property type="match status" value="1"/>
</dbReference>
<evidence type="ECO:0000259" key="6">
    <source>
        <dbReference type="Pfam" id="PF14759"/>
    </source>
</evidence>
<keyword evidence="3" id="KW-0274">FAD</keyword>
<name>A0AAU7DVF5_9MICO</name>
<dbReference type="GO" id="GO:0005737">
    <property type="term" value="C:cytoplasm"/>
    <property type="evidence" value="ECO:0007669"/>
    <property type="project" value="TreeGrafter"/>
</dbReference>
<sequence length="420" mass="45081">METHESFDNKPVVDTPERVVIIGGGLAGAKTAQALRDKGFAGGITIVVAEQHLPYERPLLSKEYLTGRKPFEKALVLPEAWYDEHAVSLVRGVEATAVDRIGSRVLLADGRSLPYTKLVLAMGAKARVLTVAGAKAQGVFTLRTKEDADQIRSAFGSDKRLVVVGGGWIGLEVASAARELGAAVTVLERGDLPLMGVLGREIAQVFADLHTNHGVRLRSNVRVDRVEEREGHVTGVRLATGEVIGADAVVVGIGAAPQVHLAQLAGLTVDNGVVVNASLQTSDSNIFAVGDIANHEHPVLKRRVRVEHWATALSQPQTVADAITGAAASYDKIPYFYSDQFELSMEYGGYVPRDSYDRVVVRGDLDALEFVAFWVCGNKVLAGMNVNVWDVNKEIRNLVASGRDVDLGALSDPLIPLESL</sequence>
<dbReference type="InterPro" id="IPR028202">
    <property type="entry name" value="Reductase_C"/>
</dbReference>
<comment type="cofactor">
    <cofactor evidence="1">
        <name>FAD</name>
        <dbReference type="ChEBI" id="CHEBI:57692"/>
    </cofactor>
</comment>
<dbReference type="Pfam" id="PF14759">
    <property type="entry name" value="Reductase_C"/>
    <property type="match status" value="1"/>
</dbReference>
<evidence type="ECO:0000256" key="3">
    <source>
        <dbReference type="ARBA" id="ARBA00022827"/>
    </source>
</evidence>
<evidence type="ECO:0000256" key="1">
    <source>
        <dbReference type="ARBA" id="ARBA00001974"/>
    </source>
</evidence>
<accession>A0AAU7DVF5</accession>
<dbReference type="Gene3D" id="3.50.50.60">
    <property type="entry name" value="FAD/NAD(P)-binding domain"/>
    <property type="match status" value="2"/>
</dbReference>
<feature type="domain" description="Reductase C-terminal" evidence="6">
    <location>
        <begin position="335"/>
        <end position="419"/>
    </location>
</feature>
<keyword evidence="4" id="KW-0560">Oxidoreductase</keyword>
<evidence type="ECO:0000256" key="2">
    <source>
        <dbReference type="ARBA" id="ARBA00022630"/>
    </source>
</evidence>
<keyword evidence="2" id="KW-0285">Flavoprotein</keyword>
<proteinExistence type="predicted"/>
<dbReference type="Pfam" id="PF07992">
    <property type="entry name" value="Pyr_redox_2"/>
    <property type="match status" value="1"/>
</dbReference>
<dbReference type="PRINTS" id="PR00411">
    <property type="entry name" value="PNDRDTASEI"/>
</dbReference>
<dbReference type="EMBL" id="CP146203">
    <property type="protein sequence ID" value="XBH21002.1"/>
    <property type="molecule type" value="Genomic_DNA"/>
</dbReference>
<dbReference type="PANTHER" id="PTHR43557:SF2">
    <property type="entry name" value="RIESKE DOMAIN-CONTAINING PROTEIN-RELATED"/>
    <property type="match status" value="1"/>
</dbReference>
<gene>
    <name evidence="7" type="ORF">V5R04_12375</name>
</gene>
<dbReference type="InterPro" id="IPR050446">
    <property type="entry name" value="FAD-oxidoreductase/Apoptosis"/>
</dbReference>